<name>A0ABT1EF98_9FIRM</name>
<evidence type="ECO:0000313" key="2">
    <source>
        <dbReference type="Proteomes" id="UP001523566"/>
    </source>
</evidence>
<organism evidence="1 2">
    <name type="scientific">Aequitasia blattaphilus</name>
    <dbReference type="NCBI Taxonomy" id="2949332"/>
    <lineage>
        <taxon>Bacteria</taxon>
        <taxon>Bacillati</taxon>
        <taxon>Bacillota</taxon>
        <taxon>Clostridia</taxon>
        <taxon>Lachnospirales</taxon>
        <taxon>Lachnospiraceae</taxon>
        <taxon>Aequitasia</taxon>
    </lineage>
</organism>
<evidence type="ECO:0000313" key="1">
    <source>
        <dbReference type="EMBL" id="MCP1103607.1"/>
    </source>
</evidence>
<dbReference type="RefSeq" id="WP_262067379.1">
    <property type="nucleotide sequence ID" value="NZ_JAMXOD010000033.1"/>
</dbReference>
<keyword evidence="2" id="KW-1185">Reference proteome</keyword>
<gene>
    <name evidence="1" type="ORF">NK125_14485</name>
</gene>
<proteinExistence type="predicted"/>
<protein>
    <recommendedName>
        <fullName evidence="3">Transposase</fullName>
    </recommendedName>
</protein>
<sequence length="64" mass="7248">MYQMSQKEYKGLLKVAAEQVPMGIYAVEKAGYAELKADRCKSITQLKKLKRAYRSQGFKVMANG</sequence>
<dbReference type="Proteomes" id="UP001523566">
    <property type="component" value="Unassembled WGS sequence"/>
</dbReference>
<evidence type="ECO:0008006" key="3">
    <source>
        <dbReference type="Google" id="ProtNLM"/>
    </source>
</evidence>
<comment type="caution">
    <text evidence="1">The sequence shown here is derived from an EMBL/GenBank/DDBJ whole genome shotgun (WGS) entry which is preliminary data.</text>
</comment>
<dbReference type="EMBL" id="JAMZFW010000033">
    <property type="protein sequence ID" value="MCP1103607.1"/>
    <property type="molecule type" value="Genomic_DNA"/>
</dbReference>
<accession>A0ABT1EF98</accession>
<reference evidence="1 2" key="1">
    <citation type="journal article" date="2022" name="Genome Biol. Evol.">
        <title>Host diet, physiology and behaviors set the stage for Lachnospiraceae cladogenesis.</title>
        <authorList>
            <person name="Vera-Ponce De Leon A."/>
            <person name="Schneider M."/>
            <person name="Jahnes B.C."/>
            <person name="Sadowski V."/>
            <person name="Camuy-Velez L.A."/>
            <person name="Duan J."/>
            <person name="Sabree Z.L."/>
        </authorList>
    </citation>
    <scope>NUCLEOTIDE SEQUENCE [LARGE SCALE GENOMIC DNA]</scope>
    <source>
        <strain evidence="1 2">PAL113</strain>
    </source>
</reference>